<name>A0AAN6Y8J9_9PEZI</name>
<keyword evidence="4 6" id="KW-0472">Membrane</keyword>
<feature type="transmembrane region" description="Helical" evidence="6">
    <location>
        <begin position="45"/>
        <end position="67"/>
    </location>
</feature>
<dbReference type="EMBL" id="MU858110">
    <property type="protein sequence ID" value="KAK4213320.1"/>
    <property type="molecule type" value="Genomic_DNA"/>
</dbReference>
<comment type="subcellular location">
    <subcellularLocation>
        <location evidence="1">Membrane</location>
        <topology evidence="1">Multi-pass membrane protein</topology>
    </subcellularLocation>
</comment>
<evidence type="ECO:0000256" key="6">
    <source>
        <dbReference type="SAM" id="Phobius"/>
    </source>
</evidence>
<keyword evidence="9" id="KW-1185">Reference proteome</keyword>
<proteinExistence type="predicted"/>
<feature type="region of interest" description="Disordered" evidence="5">
    <location>
        <begin position="187"/>
        <end position="308"/>
    </location>
</feature>
<dbReference type="Pfam" id="PF01284">
    <property type="entry name" value="MARVEL"/>
    <property type="match status" value="1"/>
</dbReference>
<comment type="caution">
    <text evidence="8">The sequence shown here is derived from an EMBL/GenBank/DDBJ whole genome shotgun (WGS) entry which is preliminary data.</text>
</comment>
<keyword evidence="2 6" id="KW-0812">Transmembrane</keyword>
<evidence type="ECO:0000256" key="2">
    <source>
        <dbReference type="ARBA" id="ARBA00022692"/>
    </source>
</evidence>
<feature type="transmembrane region" description="Helical" evidence="6">
    <location>
        <begin position="120"/>
        <end position="143"/>
    </location>
</feature>
<dbReference type="PANTHER" id="PTHR37451:SF3">
    <property type="entry name" value="MARVEL DOMAIN-CONTAINING PROTEIN"/>
    <property type="match status" value="1"/>
</dbReference>
<reference evidence="8" key="1">
    <citation type="journal article" date="2023" name="Mol. Phylogenet. Evol.">
        <title>Genome-scale phylogeny and comparative genomics of the fungal order Sordariales.</title>
        <authorList>
            <person name="Hensen N."/>
            <person name="Bonometti L."/>
            <person name="Westerberg I."/>
            <person name="Brannstrom I.O."/>
            <person name="Guillou S."/>
            <person name="Cros-Aarteil S."/>
            <person name="Calhoun S."/>
            <person name="Haridas S."/>
            <person name="Kuo A."/>
            <person name="Mondo S."/>
            <person name="Pangilinan J."/>
            <person name="Riley R."/>
            <person name="LaButti K."/>
            <person name="Andreopoulos B."/>
            <person name="Lipzen A."/>
            <person name="Chen C."/>
            <person name="Yan M."/>
            <person name="Daum C."/>
            <person name="Ng V."/>
            <person name="Clum A."/>
            <person name="Steindorff A."/>
            <person name="Ohm R.A."/>
            <person name="Martin F."/>
            <person name="Silar P."/>
            <person name="Natvig D.O."/>
            <person name="Lalanne C."/>
            <person name="Gautier V."/>
            <person name="Ament-Velasquez S.L."/>
            <person name="Kruys A."/>
            <person name="Hutchinson M.I."/>
            <person name="Powell A.J."/>
            <person name="Barry K."/>
            <person name="Miller A.N."/>
            <person name="Grigoriev I.V."/>
            <person name="Debuchy R."/>
            <person name="Gladieux P."/>
            <person name="Hiltunen Thoren M."/>
            <person name="Johannesson H."/>
        </authorList>
    </citation>
    <scope>NUCLEOTIDE SEQUENCE</scope>
    <source>
        <strain evidence="8">PSN293</strain>
    </source>
</reference>
<evidence type="ECO:0000256" key="5">
    <source>
        <dbReference type="SAM" id="MobiDB-lite"/>
    </source>
</evidence>
<organism evidence="8 9">
    <name type="scientific">Rhypophila decipiens</name>
    <dbReference type="NCBI Taxonomy" id="261697"/>
    <lineage>
        <taxon>Eukaryota</taxon>
        <taxon>Fungi</taxon>
        <taxon>Dikarya</taxon>
        <taxon>Ascomycota</taxon>
        <taxon>Pezizomycotina</taxon>
        <taxon>Sordariomycetes</taxon>
        <taxon>Sordariomycetidae</taxon>
        <taxon>Sordariales</taxon>
        <taxon>Naviculisporaceae</taxon>
        <taxon>Rhypophila</taxon>
    </lineage>
</organism>
<feature type="transmembrane region" description="Helical" evidence="6">
    <location>
        <begin position="12"/>
        <end position="33"/>
    </location>
</feature>
<evidence type="ECO:0000256" key="3">
    <source>
        <dbReference type="ARBA" id="ARBA00022989"/>
    </source>
</evidence>
<dbReference type="PANTHER" id="PTHR37451">
    <property type="entry name" value="MARVEL DOMAIN"/>
    <property type="match status" value="1"/>
</dbReference>
<reference evidence="8" key="2">
    <citation type="submission" date="2023-05" db="EMBL/GenBank/DDBJ databases">
        <authorList>
            <consortium name="Lawrence Berkeley National Laboratory"/>
            <person name="Steindorff A."/>
            <person name="Hensen N."/>
            <person name="Bonometti L."/>
            <person name="Westerberg I."/>
            <person name="Brannstrom I.O."/>
            <person name="Guillou S."/>
            <person name="Cros-Aarteil S."/>
            <person name="Calhoun S."/>
            <person name="Haridas S."/>
            <person name="Kuo A."/>
            <person name="Mondo S."/>
            <person name="Pangilinan J."/>
            <person name="Riley R."/>
            <person name="Labutti K."/>
            <person name="Andreopoulos B."/>
            <person name="Lipzen A."/>
            <person name="Chen C."/>
            <person name="Yanf M."/>
            <person name="Daum C."/>
            <person name="Ng V."/>
            <person name="Clum A."/>
            <person name="Ohm R."/>
            <person name="Martin F."/>
            <person name="Silar P."/>
            <person name="Natvig D."/>
            <person name="Lalanne C."/>
            <person name="Gautier V."/>
            <person name="Ament-Velasquez S.L."/>
            <person name="Kruys A."/>
            <person name="Hutchinson M.I."/>
            <person name="Powell A.J."/>
            <person name="Barry K."/>
            <person name="Miller A.N."/>
            <person name="Grigoriev I.V."/>
            <person name="Debuchy R."/>
            <person name="Gladieux P."/>
            <person name="Thoren M.H."/>
            <person name="Johannesson H."/>
        </authorList>
    </citation>
    <scope>NUCLEOTIDE SEQUENCE</scope>
    <source>
        <strain evidence="8">PSN293</strain>
    </source>
</reference>
<keyword evidence="3 6" id="KW-1133">Transmembrane helix</keyword>
<accession>A0AAN6Y8J9</accession>
<evidence type="ECO:0000259" key="7">
    <source>
        <dbReference type="Pfam" id="PF01284"/>
    </source>
</evidence>
<dbReference type="Proteomes" id="UP001301769">
    <property type="component" value="Unassembled WGS sequence"/>
</dbReference>
<evidence type="ECO:0000256" key="1">
    <source>
        <dbReference type="ARBA" id="ARBA00004141"/>
    </source>
</evidence>
<feature type="domain" description="MARVEL" evidence="7">
    <location>
        <begin position="17"/>
        <end position="138"/>
    </location>
</feature>
<gene>
    <name evidence="8" type="ORF">QBC37DRAFT_173219</name>
</gene>
<sequence length="308" mass="33030">MFESLEVNAEHIPAYKLGVHIAQVVFALVLWILEIVVFRAKDAPLTGAIGWTFAVCFLSIPAWLYLAMAPRFPRTRKFAEPRAMAVVDGLFAIIWLSAFATQASYNTAGLCGSVCGVSKAIVGLGFFVFLFFCVSTFISIWTIQYWKWNNRLPGYDTKSRGGVADPSAIDPDKAAFSMAPHGDDAYAPVNMNDHDNDPEIPLGGGVGASGAHSDYADPYGAPRLSPDPYGGPAVPPAPSSYGGGSVVGGQQANPFRDDNPFDDDTAYNPGGRTSAMGGSMGSRYAAPTAQDEYDDARFPSANYDRITR</sequence>
<dbReference type="AlphaFoldDB" id="A0AAN6Y8J9"/>
<evidence type="ECO:0000256" key="4">
    <source>
        <dbReference type="ARBA" id="ARBA00023136"/>
    </source>
</evidence>
<feature type="transmembrane region" description="Helical" evidence="6">
    <location>
        <begin position="79"/>
        <end position="100"/>
    </location>
</feature>
<dbReference type="InterPro" id="IPR008253">
    <property type="entry name" value="Marvel"/>
</dbReference>
<evidence type="ECO:0000313" key="8">
    <source>
        <dbReference type="EMBL" id="KAK4213320.1"/>
    </source>
</evidence>
<protein>
    <recommendedName>
        <fullName evidence="7">MARVEL domain-containing protein</fullName>
    </recommendedName>
</protein>
<evidence type="ECO:0000313" key="9">
    <source>
        <dbReference type="Proteomes" id="UP001301769"/>
    </source>
</evidence>
<dbReference type="GO" id="GO:0016020">
    <property type="term" value="C:membrane"/>
    <property type="evidence" value="ECO:0007669"/>
    <property type="project" value="UniProtKB-SubCell"/>
</dbReference>